<organism evidence="2 3">
    <name type="scientific">Aliiroseovarius sediminilitoris</name>
    <dbReference type="NCBI Taxonomy" id="1173584"/>
    <lineage>
        <taxon>Bacteria</taxon>
        <taxon>Pseudomonadati</taxon>
        <taxon>Pseudomonadota</taxon>
        <taxon>Alphaproteobacteria</taxon>
        <taxon>Rhodobacterales</taxon>
        <taxon>Paracoccaceae</taxon>
        <taxon>Aliiroseovarius</taxon>
    </lineage>
</organism>
<dbReference type="AlphaFoldDB" id="A0A1I0N5P0"/>
<dbReference type="EMBL" id="FOJB01000001">
    <property type="protein sequence ID" value="SEV96405.1"/>
    <property type="molecule type" value="Genomic_DNA"/>
</dbReference>
<evidence type="ECO:0000313" key="2">
    <source>
        <dbReference type="EMBL" id="SEV96405.1"/>
    </source>
</evidence>
<feature type="signal peptide" evidence="1">
    <location>
        <begin position="1"/>
        <end position="22"/>
    </location>
</feature>
<proteinExistence type="predicted"/>
<gene>
    <name evidence="2" type="ORF">SAMN05444851_0574</name>
</gene>
<accession>A0A1I0N5P0</accession>
<protein>
    <submittedName>
        <fullName evidence="2">Uncharacterized protein</fullName>
    </submittedName>
</protein>
<keyword evidence="3" id="KW-1185">Reference proteome</keyword>
<dbReference type="OrthoDB" id="7864986at2"/>
<dbReference type="RefSeq" id="WP_091428127.1">
    <property type="nucleotide sequence ID" value="NZ_FOJB01000001.1"/>
</dbReference>
<keyword evidence="1" id="KW-0732">Signal</keyword>
<feature type="chain" id="PRO_5011761186" evidence="1">
    <location>
        <begin position="23"/>
        <end position="163"/>
    </location>
</feature>
<evidence type="ECO:0000256" key="1">
    <source>
        <dbReference type="SAM" id="SignalP"/>
    </source>
</evidence>
<evidence type="ECO:0000313" key="3">
    <source>
        <dbReference type="Proteomes" id="UP000199650"/>
    </source>
</evidence>
<reference evidence="2 3" key="1">
    <citation type="submission" date="2016-10" db="EMBL/GenBank/DDBJ databases">
        <authorList>
            <person name="de Groot N.N."/>
        </authorList>
    </citation>
    <scope>NUCLEOTIDE SEQUENCE [LARGE SCALE GENOMIC DNA]</scope>
    <source>
        <strain evidence="2 3">DSM 29439</strain>
    </source>
</reference>
<dbReference type="Proteomes" id="UP000199650">
    <property type="component" value="Unassembled WGS sequence"/>
</dbReference>
<name>A0A1I0N5P0_9RHOB</name>
<sequence>MRFKTLTAGLMAATMLTTAAFADMTMVKEVEVEVELEDLANATAAEHWNMISDDLENAIVERLVGQTDDEGVRISIDIDEVELASTLQSAAGVADSSLSGTVKILSPNDNSKFETYDLSVTFEQAILFLPEDFDVTALTTDSKEYYDGMIAAFADHVVKRLDG</sequence>